<dbReference type="AlphaFoldDB" id="A0AA40EKY1"/>
<evidence type="ECO:0000256" key="1">
    <source>
        <dbReference type="SAM" id="MobiDB-lite"/>
    </source>
</evidence>
<evidence type="ECO:0000313" key="3">
    <source>
        <dbReference type="Proteomes" id="UP001172155"/>
    </source>
</evidence>
<evidence type="ECO:0000313" key="2">
    <source>
        <dbReference type="EMBL" id="KAK0741264.1"/>
    </source>
</evidence>
<protein>
    <submittedName>
        <fullName evidence="2">Uncharacterized protein</fullName>
    </submittedName>
</protein>
<sequence>MAVVVVVVVIARPSLPRAPRPAPKRIRKVPWGGVRDPDPDPRPRPVRPCRSGRSTPVVSCSEADLQKMRKSVFVFAKRGLRVPYPWAYYYQSCGSGSDGRHVVMPFVPCRWEPGRFLEERVLGANLTCLAYGMTDRPCWRSYPTPLAGCKEGFHRAVSQSVGDGGPPTSSALSCPACRLMSPHAQWSRPGRRTGISRLGLGRCASRRKASHLPLFLGMLDRFVGISRGC</sequence>
<dbReference type="Proteomes" id="UP001172155">
    <property type="component" value="Unassembled WGS sequence"/>
</dbReference>
<comment type="caution">
    <text evidence="2">The sequence shown here is derived from an EMBL/GenBank/DDBJ whole genome shotgun (WGS) entry which is preliminary data.</text>
</comment>
<organism evidence="2 3">
    <name type="scientific">Schizothecium vesticola</name>
    <dbReference type="NCBI Taxonomy" id="314040"/>
    <lineage>
        <taxon>Eukaryota</taxon>
        <taxon>Fungi</taxon>
        <taxon>Dikarya</taxon>
        <taxon>Ascomycota</taxon>
        <taxon>Pezizomycotina</taxon>
        <taxon>Sordariomycetes</taxon>
        <taxon>Sordariomycetidae</taxon>
        <taxon>Sordariales</taxon>
        <taxon>Schizotheciaceae</taxon>
        <taxon>Schizothecium</taxon>
    </lineage>
</organism>
<keyword evidence="3" id="KW-1185">Reference proteome</keyword>
<name>A0AA40EKY1_9PEZI</name>
<proteinExistence type="predicted"/>
<feature type="region of interest" description="Disordered" evidence="1">
    <location>
        <begin position="18"/>
        <end position="53"/>
    </location>
</feature>
<reference evidence="2" key="1">
    <citation type="submission" date="2023-06" db="EMBL/GenBank/DDBJ databases">
        <title>Genome-scale phylogeny and comparative genomics of the fungal order Sordariales.</title>
        <authorList>
            <consortium name="Lawrence Berkeley National Laboratory"/>
            <person name="Hensen N."/>
            <person name="Bonometti L."/>
            <person name="Westerberg I."/>
            <person name="Brannstrom I.O."/>
            <person name="Guillou S."/>
            <person name="Cros-Aarteil S."/>
            <person name="Calhoun S."/>
            <person name="Haridas S."/>
            <person name="Kuo A."/>
            <person name="Mondo S."/>
            <person name="Pangilinan J."/>
            <person name="Riley R."/>
            <person name="LaButti K."/>
            <person name="Andreopoulos B."/>
            <person name="Lipzen A."/>
            <person name="Chen C."/>
            <person name="Yanf M."/>
            <person name="Daum C."/>
            <person name="Ng V."/>
            <person name="Clum A."/>
            <person name="Steindorff A."/>
            <person name="Ohm R."/>
            <person name="Martin F."/>
            <person name="Silar P."/>
            <person name="Natvig D."/>
            <person name="Lalanne C."/>
            <person name="Gautier V."/>
            <person name="Ament-velasquez S.L."/>
            <person name="Kruys A."/>
            <person name="Hutchinson M.I."/>
            <person name="Powell A.J."/>
            <person name="Barry K."/>
            <person name="Miller A.N."/>
            <person name="Grigoriev I.V."/>
            <person name="Debuchy R."/>
            <person name="Gladieux P."/>
            <person name="Thoren M.H."/>
            <person name="Johannesson H."/>
        </authorList>
    </citation>
    <scope>NUCLEOTIDE SEQUENCE</scope>
    <source>
        <strain evidence="2">SMH3187-1</strain>
    </source>
</reference>
<dbReference type="EMBL" id="JAUKUD010000006">
    <property type="protein sequence ID" value="KAK0741264.1"/>
    <property type="molecule type" value="Genomic_DNA"/>
</dbReference>
<gene>
    <name evidence="2" type="ORF">B0T18DRAFT_419796</name>
</gene>
<accession>A0AA40EKY1</accession>